<evidence type="ECO:0000313" key="2">
    <source>
        <dbReference type="Proteomes" id="UP000234681"/>
    </source>
</evidence>
<protein>
    <submittedName>
        <fullName evidence="1">RCG48787</fullName>
    </submittedName>
</protein>
<organism evidence="1 2">
    <name type="scientific">Rattus norvegicus</name>
    <name type="common">Rat</name>
    <dbReference type="NCBI Taxonomy" id="10116"/>
    <lineage>
        <taxon>Eukaryota</taxon>
        <taxon>Metazoa</taxon>
        <taxon>Chordata</taxon>
        <taxon>Craniata</taxon>
        <taxon>Vertebrata</taxon>
        <taxon>Euteleostomi</taxon>
        <taxon>Mammalia</taxon>
        <taxon>Eutheria</taxon>
        <taxon>Euarchontoglires</taxon>
        <taxon>Glires</taxon>
        <taxon>Rodentia</taxon>
        <taxon>Myomorpha</taxon>
        <taxon>Muroidea</taxon>
        <taxon>Muridae</taxon>
        <taxon>Murinae</taxon>
        <taxon>Rattus</taxon>
    </lineage>
</organism>
<dbReference type="AlphaFoldDB" id="A6IFG0"/>
<dbReference type="EMBL" id="CH473960">
    <property type="protein sequence ID" value="EDM17088.1"/>
    <property type="molecule type" value="Genomic_DNA"/>
</dbReference>
<proteinExistence type="predicted"/>
<reference evidence="1 2" key="1">
    <citation type="submission" date="2005-09" db="EMBL/GenBank/DDBJ databases">
        <authorList>
            <person name="Mural R.J."/>
            <person name="Li P.W."/>
            <person name="Adams M.D."/>
            <person name="Amanatides P.G."/>
            <person name="Baden-Tillson H."/>
            <person name="Barnstead M."/>
            <person name="Chin S.H."/>
            <person name="Dew I."/>
            <person name="Evans C.A."/>
            <person name="Ferriera S."/>
            <person name="Flanigan M."/>
            <person name="Fosler C."/>
            <person name="Glodek A."/>
            <person name="Gu Z."/>
            <person name="Holt R.A."/>
            <person name="Jennings D."/>
            <person name="Kraft C.L."/>
            <person name="Lu F."/>
            <person name="Nguyen T."/>
            <person name="Nusskern D.R."/>
            <person name="Pfannkoch C.M."/>
            <person name="Sitter C."/>
            <person name="Sutton G.G."/>
            <person name="Venter J.C."/>
            <person name="Wang Z."/>
            <person name="Woodage T."/>
            <person name="Zheng X.H."/>
            <person name="Zhong F."/>
        </authorList>
    </citation>
    <scope>NUCLEOTIDE SEQUENCE [LARGE SCALE GENOMIC DNA]</scope>
    <source>
        <strain>BN</strain>
        <strain evidence="2">Sprague-Dawley</strain>
    </source>
</reference>
<sequence>MHGLCISSPSSSLNDGLQGFLLHVALVVAFYHSNRSITVTTVKKDSRNHGGCWLLPSFQTGLYSASFLVQSGAST</sequence>
<name>A6IFG0_RAT</name>
<evidence type="ECO:0000313" key="1">
    <source>
        <dbReference type="EMBL" id="EDM17088.1"/>
    </source>
</evidence>
<dbReference type="Proteomes" id="UP000234681">
    <property type="component" value="Chromosome 7"/>
</dbReference>
<gene>
    <name evidence="1" type="ORF">rCG_48787</name>
</gene>
<accession>A6IFG0</accession>